<evidence type="ECO:0000313" key="2">
    <source>
        <dbReference type="Proteomes" id="UP000250784"/>
    </source>
</evidence>
<protein>
    <submittedName>
        <fullName evidence="1">Uncharacterized protein</fullName>
    </submittedName>
</protein>
<organism evidence="1 2">
    <name type="scientific">Ruegeria phage vB_RpoP-V13</name>
    <dbReference type="NCBI Taxonomy" id="2218612"/>
    <lineage>
        <taxon>Viruses</taxon>
        <taxon>Duplodnaviria</taxon>
        <taxon>Heunggongvirae</taxon>
        <taxon>Uroviricota</taxon>
        <taxon>Caudoviricetes</taxon>
        <taxon>Schitoviridae</taxon>
        <taxon>Rhodovirinae</taxon>
        <taxon>Pomeroyivirus</taxon>
        <taxon>Pomeroyivirus V13</taxon>
    </lineage>
</organism>
<proteinExistence type="predicted"/>
<gene>
    <name evidence="1" type="ORF">vBRpoPV13_21</name>
</gene>
<evidence type="ECO:0000313" key="1">
    <source>
        <dbReference type="EMBL" id="AWY09378.1"/>
    </source>
</evidence>
<reference evidence="1 2" key="1">
    <citation type="submission" date="2018-03" db="EMBL/GenBank/DDBJ databases">
        <title>Diverse roseophage infecting Ruegeria pomeroyi DSS-3.</title>
        <authorList>
            <person name="Zhan Y."/>
            <person name="Chen F."/>
            <person name="Wommack E."/>
            <person name="Nasko D."/>
        </authorList>
    </citation>
    <scope>NUCLEOTIDE SEQUENCE [LARGE SCALE GENOMIC DNA]</scope>
</reference>
<accession>A0A2Z4QGL4</accession>
<dbReference type="Proteomes" id="UP000250784">
    <property type="component" value="Segment"/>
</dbReference>
<sequence length="64" mass="7853">MNWVLWFIFIPQIWSFMTYTFTQRKPLSQFPRLVGFNESVCRRVLDSIWLPEKPQGIEKRDYLV</sequence>
<keyword evidence="2" id="KW-1185">Reference proteome</keyword>
<dbReference type="EMBL" id="MH015256">
    <property type="protein sequence ID" value="AWY09378.1"/>
    <property type="molecule type" value="Genomic_DNA"/>
</dbReference>
<name>A0A2Z4QGL4_9CAUD</name>